<gene>
    <name evidence="7" type="ORF">MCOR_16870</name>
</gene>
<dbReference type="InterPro" id="IPR051337">
    <property type="entry name" value="OPA_Antiporter"/>
</dbReference>
<name>A0A6J8BAM0_MYTCO</name>
<evidence type="ECO:0000256" key="4">
    <source>
        <dbReference type="ARBA" id="ARBA00023136"/>
    </source>
</evidence>
<comment type="subcellular location">
    <subcellularLocation>
        <location evidence="1">Endomembrane system</location>
        <topology evidence="1">Multi-pass membrane protein</topology>
    </subcellularLocation>
</comment>
<dbReference type="Gene3D" id="1.20.1250.20">
    <property type="entry name" value="MFS general substrate transporter like domains"/>
    <property type="match status" value="1"/>
</dbReference>
<keyword evidence="3 6" id="KW-1133">Transmembrane helix</keyword>
<evidence type="ECO:0000256" key="6">
    <source>
        <dbReference type="SAM" id="Phobius"/>
    </source>
</evidence>
<feature type="transmembrane region" description="Helical" evidence="6">
    <location>
        <begin position="257"/>
        <end position="278"/>
    </location>
</feature>
<keyword evidence="8" id="KW-1185">Reference proteome</keyword>
<evidence type="ECO:0000313" key="8">
    <source>
        <dbReference type="Proteomes" id="UP000507470"/>
    </source>
</evidence>
<keyword evidence="4 6" id="KW-0472">Membrane</keyword>
<dbReference type="PANTHER" id="PTHR43826">
    <property type="entry name" value="GLUCOSE-6-PHOSPHATE EXCHANGER SLC37A4"/>
    <property type="match status" value="1"/>
</dbReference>
<feature type="transmembrane region" description="Helical" evidence="6">
    <location>
        <begin position="284"/>
        <end position="304"/>
    </location>
</feature>
<dbReference type="GO" id="GO:0061513">
    <property type="term" value="F:glucose 6-phosphate:phosphate antiporter activity"/>
    <property type="evidence" value="ECO:0007669"/>
    <property type="project" value="TreeGrafter"/>
</dbReference>
<evidence type="ECO:0000256" key="2">
    <source>
        <dbReference type="ARBA" id="ARBA00022692"/>
    </source>
</evidence>
<reference evidence="7 8" key="1">
    <citation type="submission" date="2020-06" db="EMBL/GenBank/DDBJ databases">
        <authorList>
            <person name="Li R."/>
            <person name="Bekaert M."/>
        </authorList>
    </citation>
    <scope>NUCLEOTIDE SEQUENCE [LARGE SCALE GENOMIC DNA]</scope>
    <source>
        <strain evidence="8">wild</strain>
    </source>
</reference>
<evidence type="ECO:0000256" key="5">
    <source>
        <dbReference type="SAM" id="MobiDB-lite"/>
    </source>
</evidence>
<sequence>MQTYRCTDTYKQQRKHIVQIDQLGTDNNHQPRQYRCTDTYKQQRKHKVKMTNRHQPPITDRKHIDVQTHTNNKEKHNSQDRLTTHQIHKPSKHIDVQKKQQRKTHSPDRHNLVETHQPPITDPSKHIDVQIHTNNKRKTHSQDRLNPERHQPPIKDRCKHIDVQTHTKQQRKHIVQDRLTLNSNIPQFLVRKTLWIHFFIVLGVALYSFITVIDKDSSKMLISLIGFIIGFAIYGPISIAGVIALESSPKNISGTTYAVAALFSNIGIFLAGLPFSYIAKQYDLQTTFLILGTFSIIMFLYLIFKLKYELSSYRGGLMKVLFMK</sequence>
<feature type="compositionally biased region" description="Basic and acidic residues" evidence="5">
    <location>
        <begin position="59"/>
        <end position="83"/>
    </location>
</feature>
<dbReference type="EMBL" id="CACVKT020002956">
    <property type="protein sequence ID" value="CAC5380945.1"/>
    <property type="molecule type" value="Genomic_DNA"/>
</dbReference>
<feature type="region of interest" description="Disordered" evidence="5">
    <location>
        <begin position="42"/>
        <end position="154"/>
    </location>
</feature>
<feature type="transmembrane region" description="Helical" evidence="6">
    <location>
        <begin position="220"/>
        <end position="245"/>
    </location>
</feature>
<dbReference type="PANTHER" id="PTHR43826:SF3">
    <property type="entry name" value="GLUCOSE-6-PHOSPHATE EXCHANGER SLC37A4"/>
    <property type="match status" value="1"/>
</dbReference>
<keyword evidence="2 6" id="KW-0812">Transmembrane</keyword>
<dbReference type="InterPro" id="IPR036259">
    <property type="entry name" value="MFS_trans_sf"/>
</dbReference>
<organism evidence="7 8">
    <name type="scientific">Mytilus coruscus</name>
    <name type="common">Sea mussel</name>
    <dbReference type="NCBI Taxonomy" id="42192"/>
    <lineage>
        <taxon>Eukaryota</taxon>
        <taxon>Metazoa</taxon>
        <taxon>Spiralia</taxon>
        <taxon>Lophotrochozoa</taxon>
        <taxon>Mollusca</taxon>
        <taxon>Bivalvia</taxon>
        <taxon>Autobranchia</taxon>
        <taxon>Pteriomorphia</taxon>
        <taxon>Mytilida</taxon>
        <taxon>Mytiloidea</taxon>
        <taxon>Mytilidae</taxon>
        <taxon>Mytilinae</taxon>
        <taxon>Mytilus</taxon>
    </lineage>
</organism>
<protein>
    <submittedName>
        <fullName evidence="7">SLC37A4</fullName>
    </submittedName>
</protein>
<accession>A0A6J8BAM0</accession>
<feature type="transmembrane region" description="Helical" evidence="6">
    <location>
        <begin position="194"/>
        <end position="214"/>
    </location>
</feature>
<dbReference type="GO" id="GO:0035435">
    <property type="term" value="P:phosphate ion transmembrane transport"/>
    <property type="evidence" value="ECO:0007669"/>
    <property type="project" value="TreeGrafter"/>
</dbReference>
<proteinExistence type="predicted"/>
<dbReference type="OrthoDB" id="3639251at2759"/>
<dbReference type="GO" id="GO:0005789">
    <property type="term" value="C:endoplasmic reticulum membrane"/>
    <property type="evidence" value="ECO:0007669"/>
    <property type="project" value="TreeGrafter"/>
</dbReference>
<feature type="compositionally biased region" description="Basic residues" evidence="5">
    <location>
        <begin position="42"/>
        <end position="52"/>
    </location>
</feature>
<dbReference type="AlphaFoldDB" id="A0A6J8BAM0"/>
<evidence type="ECO:0000313" key="7">
    <source>
        <dbReference type="EMBL" id="CAC5380945.1"/>
    </source>
</evidence>
<dbReference type="SUPFAM" id="SSF103473">
    <property type="entry name" value="MFS general substrate transporter"/>
    <property type="match status" value="1"/>
</dbReference>
<dbReference type="Proteomes" id="UP000507470">
    <property type="component" value="Unassembled WGS sequence"/>
</dbReference>
<evidence type="ECO:0000256" key="1">
    <source>
        <dbReference type="ARBA" id="ARBA00004127"/>
    </source>
</evidence>
<feature type="compositionally biased region" description="Basic and acidic residues" evidence="5">
    <location>
        <begin position="140"/>
        <end position="154"/>
    </location>
</feature>
<evidence type="ECO:0000256" key="3">
    <source>
        <dbReference type="ARBA" id="ARBA00022989"/>
    </source>
</evidence>